<reference evidence="2 3" key="1">
    <citation type="submission" date="2020-07" db="EMBL/GenBank/DDBJ databases">
        <title>Halosimplex pelagicum sp. nov. and Halosimplex rubrum sp. nov., isolated from salted brown alga Laminaria, and emended description of the genus Halosimplex.</title>
        <authorList>
            <person name="Cui H."/>
        </authorList>
    </citation>
    <scope>NUCLEOTIDE SEQUENCE [LARGE SCALE GENOMIC DNA]</scope>
    <source>
        <strain evidence="2 3">R27</strain>
    </source>
</reference>
<organism evidence="2 3">
    <name type="scientific">Halosimplex rubrum</name>
    <dbReference type="NCBI Taxonomy" id="869889"/>
    <lineage>
        <taxon>Archaea</taxon>
        <taxon>Methanobacteriati</taxon>
        <taxon>Methanobacteriota</taxon>
        <taxon>Stenosarchaea group</taxon>
        <taxon>Halobacteria</taxon>
        <taxon>Halobacteriales</taxon>
        <taxon>Haloarculaceae</taxon>
        <taxon>Halosimplex</taxon>
    </lineage>
</organism>
<dbReference type="KEGG" id="hrr:HZS55_11685"/>
<proteinExistence type="predicted"/>
<evidence type="ECO:0000256" key="1">
    <source>
        <dbReference type="SAM" id="Phobius"/>
    </source>
</evidence>
<keyword evidence="3" id="KW-1185">Reference proteome</keyword>
<evidence type="ECO:0000313" key="2">
    <source>
        <dbReference type="EMBL" id="QLH77917.1"/>
    </source>
</evidence>
<feature type="transmembrane region" description="Helical" evidence="1">
    <location>
        <begin position="42"/>
        <end position="61"/>
    </location>
</feature>
<sequence length="74" mass="7726">MGTRRSIAEFAMYWCLLVGAAAGALTLWALSHVTPSPDPTVAPVLALTTVAVTLLSVAVALRARLGRPTTEPSH</sequence>
<keyword evidence="1" id="KW-0812">Transmembrane</keyword>
<dbReference type="EMBL" id="CP058910">
    <property type="protein sequence ID" value="QLH77917.1"/>
    <property type="molecule type" value="Genomic_DNA"/>
</dbReference>
<dbReference type="Proteomes" id="UP000509667">
    <property type="component" value="Chromosome"/>
</dbReference>
<accession>A0A7D5P0W2</accession>
<dbReference type="AlphaFoldDB" id="A0A7D5P0W2"/>
<name>A0A7D5P0W2_9EURY</name>
<dbReference type="RefSeq" id="WP_179907841.1">
    <property type="nucleotide sequence ID" value="NZ_CP058910.1"/>
</dbReference>
<protein>
    <submittedName>
        <fullName evidence="2">Uncharacterized protein</fullName>
    </submittedName>
</protein>
<keyword evidence="1" id="KW-0472">Membrane</keyword>
<evidence type="ECO:0000313" key="3">
    <source>
        <dbReference type="Proteomes" id="UP000509667"/>
    </source>
</evidence>
<gene>
    <name evidence="2" type="ORF">HZS55_11685</name>
</gene>
<feature type="transmembrane region" description="Helical" evidence="1">
    <location>
        <begin position="12"/>
        <end position="30"/>
    </location>
</feature>
<keyword evidence="1" id="KW-1133">Transmembrane helix</keyword>
<dbReference type="GeneID" id="56078534"/>